<name>A0A1G9X8R8_ALLAB</name>
<dbReference type="AlphaFoldDB" id="A0A1G9X8R8"/>
<dbReference type="InterPro" id="IPR036412">
    <property type="entry name" value="HAD-like_sf"/>
</dbReference>
<dbReference type="EMBL" id="LT629701">
    <property type="protein sequence ID" value="SDM92901.1"/>
    <property type="molecule type" value="Genomic_DNA"/>
</dbReference>
<dbReference type="Gene3D" id="3.40.50.1000">
    <property type="entry name" value="HAD superfamily/HAD-like"/>
    <property type="match status" value="1"/>
</dbReference>
<dbReference type="Pfam" id="PF12710">
    <property type="entry name" value="HAD"/>
    <property type="match status" value="1"/>
</dbReference>
<dbReference type="GO" id="GO:0008967">
    <property type="term" value="F:phosphoglycolate phosphatase activity"/>
    <property type="evidence" value="ECO:0007669"/>
    <property type="project" value="TreeGrafter"/>
</dbReference>
<dbReference type="RefSeq" id="WP_030430437.1">
    <property type="nucleotide sequence ID" value="NZ_JOEF01000013.1"/>
</dbReference>
<dbReference type="SFLD" id="SFLDS00003">
    <property type="entry name" value="Haloacid_Dehalogenase"/>
    <property type="match status" value="1"/>
</dbReference>
<gene>
    <name evidence="1" type="ORF">SAMN04489726_4048</name>
</gene>
<accession>A0A1G9X8R8</accession>
<reference evidence="1 2" key="1">
    <citation type="submission" date="2016-10" db="EMBL/GenBank/DDBJ databases">
        <authorList>
            <person name="de Groot N.N."/>
        </authorList>
    </citation>
    <scope>NUCLEOTIDE SEQUENCE [LARGE SCALE GENOMIC DNA]</scope>
    <source>
        <strain evidence="1 2">DSM 44149</strain>
    </source>
</reference>
<dbReference type="SFLD" id="SFLDG01129">
    <property type="entry name" value="C1.5:_HAD__Beta-PGM__Phosphata"/>
    <property type="match status" value="1"/>
</dbReference>
<dbReference type="Proteomes" id="UP000183376">
    <property type="component" value="Chromosome I"/>
</dbReference>
<protein>
    <submittedName>
        <fullName evidence="1">Phosphoglycolate phosphatase, HAD superfamily</fullName>
    </submittedName>
</protein>
<evidence type="ECO:0000313" key="2">
    <source>
        <dbReference type="Proteomes" id="UP000183376"/>
    </source>
</evidence>
<organism evidence="1 2">
    <name type="scientific">Allokutzneria albata</name>
    <name type="common">Kibdelosporangium albatum</name>
    <dbReference type="NCBI Taxonomy" id="211114"/>
    <lineage>
        <taxon>Bacteria</taxon>
        <taxon>Bacillati</taxon>
        <taxon>Actinomycetota</taxon>
        <taxon>Actinomycetes</taxon>
        <taxon>Pseudonocardiales</taxon>
        <taxon>Pseudonocardiaceae</taxon>
        <taxon>Allokutzneria</taxon>
    </lineage>
</organism>
<dbReference type="InterPro" id="IPR023214">
    <property type="entry name" value="HAD_sf"/>
</dbReference>
<dbReference type="PANTHER" id="PTHR43434:SF1">
    <property type="entry name" value="PHOSPHOGLYCOLATE PHOSPHATASE"/>
    <property type="match status" value="1"/>
</dbReference>
<dbReference type="STRING" id="211114.SAMN04489726_4048"/>
<proteinExistence type="predicted"/>
<dbReference type="InterPro" id="IPR050155">
    <property type="entry name" value="HAD-like_hydrolase_sf"/>
</dbReference>
<dbReference type="eggNOG" id="COG0546">
    <property type="taxonomic scope" value="Bacteria"/>
</dbReference>
<dbReference type="GO" id="GO:0006281">
    <property type="term" value="P:DNA repair"/>
    <property type="evidence" value="ECO:0007669"/>
    <property type="project" value="TreeGrafter"/>
</dbReference>
<dbReference type="PANTHER" id="PTHR43434">
    <property type="entry name" value="PHOSPHOGLYCOLATE PHOSPHATASE"/>
    <property type="match status" value="1"/>
</dbReference>
<evidence type="ECO:0000313" key="1">
    <source>
        <dbReference type="EMBL" id="SDM92901.1"/>
    </source>
</evidence>
<dbReference type="InterPro" id="IPR023198">
    <property type="entry name" value="PGP-like_dom2"/>
</dbReference>
<sequence>MTSPNRLVLWDIDLTLVELRGLGMHWYRRALATATGTELVHEPPTAGRTERWISTEILTAHGLPADDASVRRLFAALTEAVEADLDVLPVRGRALPGAVEALDALARRADVVQGLVTGNLVEIAKHKLGAFGLDRRLDLAIGGYGAESLVRADLVAAAVEAATTRHTDGFAADAVIVFGDSPHDITAARHHGAVAVGVATGHSSAAELRAAGADVVLADLADTAAVLEILV</sequence>
<dbReference type="Gene3D" id="1.10.150.240">
    <property type="entry name" value="Putative phosphatase, domain 2"/>
    <property type="match status" value="1"/>
</dbReference>
<dbReference type="OrthoDB" id="9781769at2"/>
<keyword evidence="2" id="KW-1185">Reference proteome</keyword>
<dbReference type="SUPFAM" id="SSF56784">
    <property type="entry name" value="HAD-like"/>
    <property type="match status" value="1"/>
</dbReference>